<dbReference type="EMBL" id="CBXV010000004">
    <property type="protein sequence ID" value="CDM65213.1"/>
    <property type="molecule type" value="Genomic_DNA"/>
</dbReference>
<name>A0A0B6WV97_9BACT</name>
<dbReference type="SUPFAM" id="SSF53448">
    <property type="entry name" value="Nucleotide-diphospho-sugar transferases"/>
    <property type="match status" value="1"/>
</dbReference>
<evidence type="ECO:0000313" key="3">
    <source>
        <dbReference type="Proteomes" id="UP000031518"/>
    </source>
</evidence>
<sequence>MAGRRYKVSVGLPVYNGENYLEAALDSILAQTYEDFELIITDNASTDRTRDICLDYAARDRRIRYYRNEENIGAPRNFNRAFELSSGQYFKWAHHDDVLAPKFLAKCVEVLDDDPTIVLVHSKTARIEDGLEVVGAYDHAMRVDSPDPRIRFRDVLMVRHWCYEQFGVIRAQTLQSMPLFGAYIASDRRFMAELALLGRWYIIPEYLFFRRQHPQAASNIWPLQARAAWFDPHVAALLSFPHFKEVAEYVKCLQRVPLDWSVRLDCYRTLSQFCRLNRRHLMDDLWIAAIKALNRSRGGRRLIGWTKRMRGRIAGLPSERHSN</sequence>
<organism evidence="2 3">
    <name type="scientific">Pyrinomonas methylaliphatogenes</name>
    <dbReference type="NCBI Taxonomy" id="454194"/>
    <lineage>
        <taxon>Bacteria</taxon>
        <taxon>Pseudomonadati</taxon>
        <taxon>Acidobacteriota</taxon>
        <taxon>Blastocatellia</taxon>
        <taxon>Blastocatellales</taxon>
        <taxon>Pyrinomonadaceae</taxon>
        <taxon>Pyrinomonas</taxon>
    </lineage>
</organism>
<accession>A0A0B6WV97</accession>
<dbReference type="GO" id="GO:0016758">
    <property type="term" value="F:hexosyltransferase activity"/>
    <property type="evidence" value="ECO:0007669"/>
    <property type="project" value="UniProtKB-ARBA"/>
</dbReference>
<dbReference type="PANTHER" id="PTHR22916:SF56">
    <property type="entry name" value="GLYCOSYL TRANSFERASE"/>
    <property type="match status" value="1"/>
</dbReference>
<proteinExistence type="predicted"/>
<dbReference type="AlphaFoldDB" id="A0A0B6WV97"/>
<dbReference type="OrthoDB" id="114108at2"/>
<keyword evidence="2" id="KW-0808">Transferase</keyword>
<protein>
    <submittedName>
        <fullName evidence="2">Glycosyl transferase</fullName>
    </submittedName>
</protein>
<reference evidence="2 3" key="2">
    <citation type="submission" date="2015-01" db="EMBL/GenBank/DDBJ databases">
        <title>Complete genome sequence of Pyrinomonas methylaliphatogenes type strain K22T.</title>
        <authorList>
            <person name="Lee K.C.Y."/>
            <person name="Power J.F."/>
            <person name="Dunfield P.F."/>
            <person name="Morgan X.C."/>
            <person name="Huttenhower C."/>
            <person name="Stott M.B."/>
        </authorList>
    </citation>
    <scope>NUCLEOTIDE SEQUENCE [LARGE SCALE GENOMIC DNA]</scope>
    <source>
        <strain evidence="2 3">K22</strain>
    </source>
</reference>
<dbReference type="STRING" id="454194.PYK22_01211"/>
<dbReference type="Gene3D" id="3.90.550.10">
    <property type="entry name" value="Spore Coat Polysaccharide Biosynthesis Protein SpsA, Chain A"/>
    <property type="match status" value="1"/>
</dbReference>
<dbReference type="PANTHER" id="PTHR22916">
    <property type="entry name" value="GLYCOSYLTRANSFERASE"/>
    <property type="match status" value="1"/>
</dbReference>
<gene>
    <name evidence="2" type="ORF">PYK22_01211</name>
</gene>
<feature type="domain" description="Glycosyltransferase 2-like" evidence="1">
    <location>
        <begin position="9"/>
        <end position="131"/>
    </location>
</feature>
<keyword evidence="3" id="KW-1185">Reference proteome</keyword>
<evidence type="ECO:0000313" key="2">
    <source>
        <dbReference type="EMBL" id="CDM65213.1"/>
    </source>
</evidence>
<evidence type="ECO:0000259" key="1">
    <source>
        <dbReference type="Pfam" id="PF00535"/>
    </source>
</evidence>
<dbReference type="Proteomes" id="UP000031518">
    <property type="component" value="Unassembled WGS sequence"/>
</dbReference>
<dbReference type="Pfam" id="PF00535">
    <property type="entry name" value="Glycos_transf_2"/>
    <property type="match status" value="1"/>
</dbReference>
<dbReference type="RefSeq" id="WP_060635389.1">
    <property type="nucleotide sequence ID" value="NZ_CBXV010000004.1"/>
</dbReference>
<dbReference type="InterPro" id="IPR001173">
    <property type="entry name" value="Glyco_trans_2-like"/>
</dbReference>
<reference evidence="2 3" key="1">
    <citation type="submission" date="2013-12" db="EMBL/GenBank/DDBJ databases">
        <authorList>
            <person name="Stott M."/>
        </authorList>
    </citation>
    <scope>NUCLEOTIDE SEQUENCE [LARGE SCALE GENOMIC DNA]</scope>
    <source>
        <strain evidence="2 3">K22</strain>
    </source>
</reference>
<dbReference type="InterPro" id="IPR029044">
    <property type="entry name" value="Nucleotide-diphossugar_trans"/>
</dbReference>